<dbReference type="EMBL" id="CP000432">
    <property type="protein sequence ID" value="ABG99949.1"/>
    <property type="molecule type" value="Genomic_DNA"/>
</dbReference>
<protein>
    <submittedName>
        <fullName evidence="1">Uncharacterized protein</fullName>
    </submittedName>
</protein>
<keyword evidence="1" id="KW-0614">Plasmid</keyword>
<dbReference type="AlphaFoldDB" id="Q0RXN7"/>
<evidence type="ECO:0000313" key="2">
    <source>
        <dbReference type="Proteomes" id="UP000008710"/>
    </source>
</evidence>
<gene>
    <name evidence="1" type="ordered locus">RHA1_ro08905</name>
</gene>
<dbReference type="KEGG" id="rha:RHA1_ro08905"/>
<dbReference type="HOGENOM" id="CLU_1853658_0_0_11"/>
<dbReference type="Proteomes" id="UP000008710">
    <property type="component" value="Plasmid pRHL1"/>
</dbReference>
<accession>Q0RXN7</accession>
<proteinExistence type="predicted"/>
<reference evidence="2" key="1">
    <citation type="journal article" date="2006" name="Proc. Natl. Acad. Sci. U.S.A.">
        <title>The complete genome of Rhodococcus sp. RHA1 provides insights into a catabolic powerhouse.</title>
        <authorList>
            <person name="McLeod M.P."/>
            <person name="Warren R.L."/>
            <person name="Hsiao W.W.L."/>
            <person name="Araki N."/>
            <person name="Myhre M."/>
            <person name="Fernandes C."/>
            <person name="Miyazawa D."/>
            <person name="Wong W."/>
            <person name="Lillquist A.L."/>
            <person name="Wang D."/>
            <person name="Dosanjh M."/>
            <person name="Hara H."/>
            <person name="Petrescu A."/>
            <person name="Morin R.D."/>
            <person name="Yang G."/>
            <person name="Stott J.M."/>
            <person name="Schein J.E."/>
            <person name="Shin H."/>
            <person name="Smailus D."/>
            <person name="Siddiqui A.S."/>
            <person name="Marra M.A."/>
            <person name="Jones S.J.M."/>
            <person name="Holt R."/>
            <person name="Brinkman F.S.L."/>
            <person name="Miyauchi K."/>
            <person name="Fukuda M."/>
            <person name="Davies J.E."/>
            <person name="Mohn W.W."/>
            <person name="Eltis L.D."/>
        </authorList>
    </citation>
    <scope>NUCLEOTIDE SEQUENCE [LARGE SCALE GENOMIC DNA]</scope>
    <source>
        <strain evidence="2">RHA1</strain>
    </source>
</reference>
<geneLocation type="plasmid" evidence="1 2">
    <name>pRHL1</name>
</geneLocation>
<organism evidence="1 2">
    <name type="scientific">Rhodococcus jostii (strain RHA1)</name>
    <dbReference type="NCBI Taxonomy" id="101510"/>
    <lineage>
        <taxon>Bacteria</taxon>
        <taxon>Bacillati</taxon>
        <taxon>Actinomycetota</taxon>
        <taxon>Actinomycetes</taxon>
        <taxon>Mycobacteriales</taxon>
        <taxon>Nocardiaceae</taxon>
        <taxon>Rhodococcus</taxon>
    </lineage>
</organism>
<evidence type="ECO:0000313" key="1">
    <source>
        <dbReference type="EMBL" id="ABG99949.1"/>
    </source>
</evidence>
<sequence length="138" mass="14987">MVRSEIPRAAELSPLSVMFEMVSFGTDYPGIWIQTYLVENPETGDSAPSQSAAARDSTPYRSTFIRHQFEGRHLGRPQVSPGPVMLISTYVQHQPPRPLGHRHPVAQLARAAVAAGSVGRAGAQSLLSPSGRTRLRTV</sequence>
<name>Q0RXN7_RHOJR</name>